<gene>
    <name evidence="1" type="ORF">dnm_039330</name>
</gene>
<dbReference type="KEGG" id="dmm:dnm_039330"/>
<organism evidence="1 2">
    <name type="scientific">Desulfonema magnum</name>
    <dbReference type="NCBI Taxonomy" id="45655"/>
    <lineage>
        <taxon>Bacteria</taxon>
        <taxon>Pseudomonadati</taxon>
        <taxon>Thermodesulfobacteriota</taxon>
        <taxon>Desulfobacteria</taxon>
        <taxon>Desulfobacterales</taxon>
        <taxon>Desulfococcaceae</taxon>
        <taxon>Desulfonema</taxon>
    </lineage>
</organism>
<sequence length="43" mass="4653">MYSIISALNGSDIFVSADVTELIDESSVKLIKVRASLRDGLLL</sequence>
<dbReference type="EMBL" id="CP061800">
    <property type="protein sequence ID" value="QTA87893.1"/>
    <property type="molecule type" value="Genomic_DNA"/>
</dbReference>
<protein>
    <submittedName>
        <fullName evidence="1">Uncharacterized protein</fullName>
    </submittedName>
</protein>
<evidence type="ECO:0000313" key="2">
    <source>
        <dbReference type="Proteomes" id="UP000663722"/>
    </source>
</evidence>
<keyword evidence="2" id="KW-1185">Reference proteome</keyword>
<dbReference type="AlphaFoldDB" id="A0A975BLX2"/>
<accession>A0A975BLX2</accession>
<evidence type="ECO:0000313" key="1">
    <source>
        <dbReference type="EMBL" id="QTA87893.1"/>
    </source>
</evidence>
<reference evidence="1" key="1">
    <citation type="journal article" date="2021" name="Microb. Physiol.">
        <title>Proteogenomic Insights into the Physiology of Marine, Sulfate-Reducing, Filamentous Desulfonema limicola and Desulfonema magnum.</title>
        <authorList>
            <person name="Schnaars V."/>
            <person name="Wohlbrand L."/>
            <person name="Scheve S."/>
            <person name="Hinrichs C."/>
            <person name="Reinhardt R."/>
            <person name="Rabus R."/>
        </authorList>
    </citation>
    <scope>NUCLEOTIDE SEQUENCE</scope>
    <source>
        <strain evidence="1">4be13</strain>
    </source>
</reference>
<name>A0A975BLX2_9BACT</name>
<proteinExistence type="predicted"/>
<dbReference type="RefSeq" id="WP_276571879.1">
    <property type="nucleotide sequence ID" value="NZ_CP061800.1"/>
</dbReference>
<dbReference type="Proteomes" id="UP000663722">
    <property type="component" value="Chromosome"/>
</dbReference>